<evidence type="ECO:0000313" key="3">
    <source>
        <dbReference type="Proteomes" id="UP000198814"/>
    </source>
</evidence>
<organism evidence="2 3">
    <name type="scientific">Nitrosomonas oligotropha</name>
    <dbReference type="NCBI Taxonomy" id="42354"/>
    <lineage>
        <taxon>Bacteria</taxon>
        <taxon>Pseudomonadati</taxon>
        <taxon>Pseudomonadota</taxon>
        <taxon>Betaproteobacteria</taxon>
        <taxon>Nitrosomonadales</taxon>
        <taxon>Nitrosomonadaceae</taxon>
        <taxon>Nitrosomonas</taxon>
    </lineage>
</organism>
<dbReference type="AlphaFoldDB" id="A0A1H8PHE0"/>
<reference evidence="3" key="1">
    <citation type="submission" date="2016-10" db="EMBL/GenBank/DDBJ databases">
        <authorList>
            <person name="Varghese N."/>
            <person name="Submissions S."/>
        </authorList>
    </citation>
    <scope>NUCLEOTIDE SEQUENCE [LARGE SCALE GENOMIC DNA]</scope>
    <source>
        <strain evidence="3">Nm76</strain>
    </source>
</reference>
<evidence type="ECO:0000313" key="2">
    <source>
        <dbReference type="EMBL" id="SEO41144.1"/>
    </source>
</evidence>
<dbReference type="RefSeq" id="WP_090318580.1">
    <property type="nucleotide sequence ID" value="NZ_FNOE01000010.1"/>
</dbReference>
<evidence type="ECO:0000259" key="1">
    <source>
        <dbReference type="Pfam" id="PF02120"/>
    </source>
</evidence>
<protein>
    <submittedName>
        <fullName evidence="2">Hook-length control protein FliK</fullName>
    </submittedName>
</protein>
<dbReference type="Proteomes" id="UP000198814">
    <property type="component" value="Unassembled WGS sequence"/>
</dbReference>
<keyword evidence="3" id="KW-1185">Reference proteome</keyword>
<dbReference type="OrthoDB" id="5296742at2"/>
<accession>A0A1H8PHE0</accession>
<dbReference type="Gene3D" id="3.30.750.140">
    <property type="match status" value="1"/>
</dbReference>
<sequence>MIPTIIKTDVAAISNQIKPPPPVTPVTAILDSQTSPAEFIQGQKYQALVESRLLNGDSRVLVAGRSLQMRLPENFQPGNKLQLVFISNEPKLEFLALSDTPSDNETNNTSISTTGRFLGALMQNILKQAPADAPDTQTTQSLSSSAPILTSAPINSTDLPSLLQKAIVQSGLFYESHQAQWVNGENTLENLQQEPQGKLMLVTADLSTAKVAAAASLSPEMPVHTQAIPLVQQQLTTLETGHLLWRGEVWQGQSMEWDIHEQPADEKAQENELDQAAQWRTQLRLSMPQLGDITANIALSANGISIKLNAAQLETAGLLKGNQLPLATGMQSAGLNIRAVEVECDGE</sequence>
<name>A0A1H8PHE0_9PROT</name>
<feature type="domain" description="Flagellar hook-length control protein-like C-terminal" evidence="1">
    <location>
        <begin position="269"/>
        <end position="343"/>
    </location>
</feature>
<dbReference type="STRING" id="42354.SAMN05216333_10985"/>
<dbReference type="InterPro" id="IPR038610">
    <property type="entry name" value="FliK-like_C_sf"/>
</dbReference>
<dbReference type="EMBL" id="FODO01000009">
    <property type="protein sequence ID" value="SEO41144.1"/>
    <property type="molecule type" value="Genomic_DNA"/>
</dbReference>
<dbReference type="Pfam" id="PF02120">
    <property type="entry name" value="Flg_hook"/>
    <property type="match status" value="1"/>
</dbReference>
<gene>
    <name evidence="2" type="ORF">SAMN05216333_10985</name>
</gene>
<proteinExistence type="predicted"/>
<dbReference type="InterPro" id="IPR021136">
    <property type="entry name" value="Flagellar_hook_control-like_C"/>
</dbReference>